<dbReference type="Pfam" id="PF25597">
    <property type="entry name" value="SH3_retrovirus"/>
    <property type="match status" value="1"/>
</dbReference>
<feature type="domain" description="Retroviral polymerase SH3-like" evidence="3">
    <location>
        <begin position="13"/>
        <end position="64"/>
    </location>
</feature>
<sequence>MVGFGSPCTEYRDPRNKNFSERAQPGMIAGIGEETKGYRVYLRRDRVVVTTQHVKNIETLDKTQNEQVQRLYLGEEDEGVEEKTTDSAAGAARTTDTGDVTTGSRGKKKSKGRARKKPCVKFILVLARKWGVLAKHGDVPNAYVKAEKEAELDIYLRIPQGMDLPDELLRGLGVTSADEVVLELRKALYGLRQAGRLWHKLLHKKLVEIGFIDTSFVTAFQAVVTPYNTATGPAISPGDEFRGTGDALPTLTENSSQQFHRVGPSWAALSSMTPDEATSSSPVKSNDTLKRKRGGDITSDSNSRRREQCRANQARYRNKQRDAQVQLKDKSTPVSYAVVVRPAP</sequence>
<feature type="compositionally biased region" description="Basic and acidic residues" evidence="1">
    <location>
        <begin position="319"/>
        <end position="331"/>
    </location>
</feature>
<evidence type="ECO:0000256" key="1">
    <source>
        <dbReference type="SAM" id="MobiDB-lite"/>
    </source>
</evidence>
<protein>
    <submittedName>
        <fullName evidence="4">Unnamed protein product</fullName>
    </submittedName>
</protein>
<evidence type="ECO:0000313" key="4">
    <source>
        <dbReference type="EMBL" id="GMF45512.1"/>
    </source>
</evidence>
<name>A0A9W7D061_9STRA</name>
<dbReference type="InterPro" id="IPR013103">
    <property type="entry name" value="RVT_2"/>
</dbReference>
<dbReference type="Proteomes" id="UP001165121">
    <property type="component" value="Unassembled WGS sequence"/>
</dbReference>
<feature type="region of interest" description="Disordered" evidence="1">
    <location>
        <begin position="1"/>
        <end position="23"/>
    </location>
</feature>
<keyword evidence="5" id="KW-1185">Reference proteome</keyword>
<gene>
    <name evidence="4" type="ORF">Pfra01_001633000</name>
</gene>
<feature type="region of interest" description="Disordered" evidence="1">
    <location>
        <begin position="270"/>
        <end position="344"/>
    </location>
</feature>
<feature type="compositionally biased region" description="Basic and acidic residues" evidence="1">
    <location>
        <begin position="10"/>
        <end position="20"/>
    </location>
</feature>
<accession>A0A9W7D061</accession>
<proteinExistence type="predicted"/>
<feature type="compositionally biased region" description="Low complexity" evidence="1">
    <location>
        <begin position="86"/>
        <end position="104"/>
    </location>
</feature>
<evidence type="ECO:0000259" key="3">
    <source>
        <dbReference type="Pfam" id="PF25597"/>
    </source>
</evidence>
<feature type="region of interest" description="Disordered" evidence="1">
    <location>
        <begin position="72"/>
        <end position="113"/>
    </location>
</feature>
<organism evidence="4 5">
    <name type="scientific">Phytophthora fragariaefolia</name>
    <dbReference type="NCBI Taxonomy" id="1490495"/>
    <lineage>
        <taxon>Eukaryota</taxon>
        <taxon>Sar</taxon>
        <taxon>Stramenopiles</taxon>
        <taxon>Oomycota</taxon>
        <taxon>Peronosporomycetes</taxon>
        <taxon>Peronosporales</taxon>
        <taxon>Peronosporaceae</taxon>
        <taxon>Phytophthora</taxon>
    </lineage>
</organism>
<evidence type="ECO:0000259" key="2">
    <source>
        <dbReference type="Pfam" id="PF07727"/>
    </source>
</evidence>
<dbReference type="AlphaFoldDB" id="A0A9W7D061"/>
<dbReference type="InterPro" id="IPR057670">
    <property type="entry name" value="SH3_retrovirus"/>
</dbReference>
<reference evidence="4" key="1">
    <citation type="submission" date="2023-04" db="EMBL/GenBank/DDBJ databases">
        <title>Phytophthora fragariaefolia NBRC 109709.</title>
        <authorList>
            <person name="Ichikawa N."/>
            <person name="Sato H."/>
            <person name="Tonouchi N."/>
        </authorList>
    </citation>
    <scope>NUCLEOTIDE SEQUENCE</scope>
    <source>
        <strain evidence="4">NBRC 109709</strain>
    </source>
</reference>
<dbReference type="Pfam" id="PF07727">
    <property type="entry name" value="RVT_2"/>
    <property type="match status" value="1"/>
</dbReference>
<comment type="caution">
    <text evidence="4">The sequence shown here is derived from an EMBL/GenBank/DDBJ whole genome shotgun (WGS) entry which is preliminary data.</text>
</comment>
<dbReference type="EMBL" id="BSXT01001828">
    <property type="protein sequence ID" value="GMF45512.1"/>
    <property type="molecule type" value="Genomic_DNA"/>
</dbReference>
<feature type="compositionally biased region" description="Polar residues" evidence="1">
    <location>
        <begin position="270"/>
        <end position="286"/>
    </location>
</feature>
<evidence type="ECO:0000313" key="5">
    <source>
        <dbReference type="Proteomes" id="UP001165121"/>
    </source>
</evidence>
<feature type="domain" description="Reverse transcriptase Ty1/copia-type" evidence="2">
    <location>
        <begin position="119"/>
        <end position="213"/>
    </location>
</feature>